<dbReference type="EMBL" id="DSYQ01000014">
    <property type="protein sequence ID" value="HGT71216.1"/>
    <property type="molecule type" value="Genomic_DNA"/>
</dbReference>
<organism evidence="2">
    <name type="scientific">candidate division CPR3 bacterium</name>
    <dbReference type="NCBI Taxonomy" id="2268181"/>
    <lineage>
        <taxon>Bacteria</taxon>
        <taxon>Bacteria division CPR3</taxon>
    </lineage>
</organism>
<evidence type="ECO:0000259" key="1">
    <source>
        <dbReference type="PROSITE" id="PS51186"/>
    </source>
</evidence>
<keyword evidence="2" id="KW-0808">Transferase</keyword>
<reference evidence="2" key="1">
    <citation type="journal article" date="2020" name="mSystems">
        <title>Genome- and Community-Level Interaction Insights into Carbon Utilization and Element Cycling Functions of Hydrothermarchaeota in Hydrothermal Sediment.</title>
        <authorList>
            <person name="Zhou Z."/>
            <person name="Liu Y."/>
            <person name="Xu W."/>
            <person name="Pan J."/>
            <person name="Luo Z.H."/>
            <person name="Li M."/>
        </authorList>
    </citation>
    <scope>NUCLEOTIDE SEQUENCE [LARGE SCALE GENOMIC DNA]</scope>
    <source>
        <strain evidence="2">SpSt-579</strain>
    </source>
</reference>
<feature type="domain" description="N-acetyltransferase" evidence="1">
    <location>
        <begin position="8"/>
        <end position="169"/>
    </location>
</feature>
<sequence>MILKGKKTILRPIRISDTLNFVKWSRDSDVNKFTTRRKSNKKEIEKWIKSIPKDKTQKQFAIETKEGMHIGSIQLLEINKPDKNALFAIFIGDKDYWSSGYGYDASRLLIDHAFNKMKLHKLYLNVYDYNKRAIGLYKKLGFKIEGTRRENIFYNNKFHDEYLMGLLSREWKK</sequence>
<dbReference type="InterPro" id="IPR000182">
    <property type="entry name" value="GNAT_dom"/>
</dbReference>
<dbReference type="AlphaFoldDB" id="A0A7C4QXG8"/>
<name>A0A7C4QXG8_UNCC3</name>
<dbReference type="PANTHER" id="PTHR43415:SF3">
    <property type="entry name" value="GNAT-FAMILY ACETYLTRANSFERASE"/>
    <property type="match status" value="1"/>
</dbReference>
<evidence type="ECO:0000313" key="3">
    <source>
        <dbReference type="EMBL" id="HGT71223.1"/>
    </source>
</evidence>
<dbReference type="EMBL" id="DSYQ01000014">
    <property type="protein sequence ID" value="HGT71223.1"/>
    <property type="molecule type" value="Genomic_DNA"/>
</dbReference>
<dbReference type="GO" id="GO:0016747">
    <property type="term" value="F:acyltransferase activity, transferring groups other than amino-acyl groups"/>
    <property type="evidence" value="ECO:0007669"/>
    <property type="project" value="InterPro"/>
</dbReference>
<dbReference type="SUPFAM" id="SSF55729">
    <property type="entry name" value="Acyl-CoA N-acyltransferases (Nat)"/>
    <property type="match status" value="1"/>
</dbReference>
<dbReference type="InterPro" id="IPR016181">
    <property type="entry name" value="Acyl_CoA_acyltransferase"/>
</dbReference>
<evidence type="ECO:0000313" key="2">
    <source>
        <dbReference type="EMBL" id="HGT71216.1"/>
    </source>
</evidence>
<dbReference type="PROSITE" id="PS51186">
    <property type="entry name" value="GNAT"/>
    <property type="match status" value="1"/>
</dbReference>
<dbReference type="Pfam" id="PF13302">
    <property type="entry name" value="Acetyltransf_3"/>
    <property type="match status" value="1"/>
</dbReference>
<gene>
    <name evidence="2" type="ORF">ENT43_03085</name>
    <name evidence="3" type="ORF">ENT43_03120</name>
</gene>
<dbReference type="Gene3D" id="3.40.630.30">
    <property type="match status" value="1"/>
</dbReference>
<accession>A0A7C4QXG8</accession>
<dbReference type="PANTHER" id="PTHR43415">
    <property type="entry name" value="SPERMIDINE N(1)-ACETYLTRANSFERASE"/>
    <property type="match status" value="1"/>
</dbReference>
<proteinExistence type="predicted"/>
<protein>
    <submittedName>
        <fullName evidence="2">N-acetyltransferase</fullName>
    </submittedName>
</protein>
<comment type="caution">
    <text evidence="2">The sequence shown here is derived from an EMBL/GenBank/DDBJ whole genome shotgun (WGS) entry which is preliminary data.</text>
</comment>